<evidence type="ECO:0000256" key="8">
    <source>
        <dbReference type="ARBA" id="ARBA00023242"/>
    </source>
</evidence>
<dbReference type="Pfam" id="PF00010">
    <property type="entry name" value="HLH"/>
    <property type="match status" value="1"/>
</dbReference>
<dbReference type="PANTHER" id="PTHR10985">
    <property type="entry name" value="BASIC HELIX-LOOP-HELIX TRANSCRIPTION FACTOR, HES-RELATED"/>
    <property type="match status" value="1"/>
</dbReference>
<dbReference type="GO" id="GO:0007219">
    <property type="term" value="P:Notch signaling pathway"/>
    <property type="evidence" value="ECO:0007669"/>
    <property type="project" value="UniProtKB-KW"/>
</dbReference>
<feature type="domain" description="Orange" evidence="12">
    <location>
        <begin position="207"/>
        <end position="239"/>
    </location>
</feature>
<feature type="compositionally biased region" description="Low complexity" evidence="10">
    <location>
        <begin position="294"/>
        <end position="314"/>
    </location>
</feature>
<feature type="compositionally biased region" description="Polar residues" evidence="10">
    <location>
        <begin position="315"/>
        <end position="358"/>
    </location>
</feature>
<gene>
    <name evidence="13" type="primary">HEY1</name>
    <name evidence="13" type="ORF">DERF_009277</name>
</gene>
<evidence type="ECO:0000259" key="11">
    <source>
        <dbReference type="PROSITE" id="PS50888"/>
    </source>
</evidence>
<dbReference type="Gene3D" id="4.10.280.10">
    <property type="entry name" value="Helix-loop-helix DNA-binding domain"/>
    <property type="match status" value="1"/>
</dbReference>
<accession>A0A922HWY4</accession>
<name>A0A922HWY4_DERFA</name>
<dbReference type="InterPro" id="IPR036638">
    <property type="entry name" value="HLH_DNA-bd_sf"/>
</dbReference>
<protein>
    <submittedName>
        <fullName evidence="13">Hairy/enhancer-of-split with YRPW motif protein 1</fullName>
    </submittedName>
</protein>
<dbReference type="PROSITE" id="PS51054">
    <property type="entry name" value="ORANGE"/>
    <property type="match status" value="1"/>
</dbReference>
<reference evidence="13" key="1">
    <citation type="submission" date="2013-05" db="EMBL/GenBank/DDBJ databases">
        <authorList>
            <person name="Yim A.K.Y."/>
            <person name="Chan T.F."/>
            <person name="Ji K.M."/>
            <person name="Liu X.Y."/>
            <person name="Zhou J.W."/>
            <person name="Li R.Q."/>
            <person name="Yang K.Y."/>
            <person name="Li J."/>
            <person name="Li M."/>
            <person name="Law P.T.W."/>
            <person name="Wu Y.L."/>
            <person name="Cai Z.L."/>
            <person name="Qin H."/>
            <person name="Bao Y."/>
            <person name="Leung R.K.K."/>
            <person name="Ng P.K.S."/>
            <person name="Zou J."/>
            <person name="Zhong X.J."/>
            <person name="Ran P.X."/>
            <person name="Zhong N.S."/>
            <person name="Liu Z.G."/>
            <person name="Tsui S.K.W."/>
        </authorList>
    </citation>
    <scope>NUCLEOTIDE SEQUENCE</scope>
    <source>
        <strain evidence="13">Derf</strain>
        <tissue evidence="13">Whole organism</tissue>
    </source>
</reference>
<dbReference type="AlphaFoldDB" id="A0A922HWY4"/>
<evidence type="ECO:0000256" key="10">
    <source>
        <dbReference type="SAM" id="MobiDB-lite"/>
    </source>
</evidence>
<dbReference type="GO" id="GO:0005634">
    <property type="term" value="C:nucleus"/>
    <property type="evidence" value="ECO:0007669"/>
    <property type="project" value="UniProtKB-SubCell"/>
</dbReference>
<dbReference type="InterPro" id="IPR003650">
    <property type="entry name" value="Orange_dom"/>
</dbReference>
<evidence type="ECO:0000256" key="5">
    <source>
        <dbReference type="ARBA" id="ARBA00023015"/>
    </source>
</evidence>
<feature type="region of interest" description="Disordered" evidence="10">
    <location>
        <begin position="88"/>
        <end position="117"/>
    </location>
</feature>
<dbReference type="PROSITE" id="PS50888">
    <property type="entry name" value="BHLH"/>
    <property type="match status" value="1"/>
</dbReference>
<dbReference type="GO" id="GO:0032502">
    <property type="term" value="P:developmental process"/>
    <property type="evidence" value="ECO:0007669"/>
    <property type="project" value="UniProtKB-ARBA"/>
</dbReference>
<sequence>MYPQPQHYGHHQTQVYPLTMMMANPVVTAQHYNNSTIPPSTASSSSFSGNFSMMNDSEQPTYTTLVPPPQQLASSGIKLRGIDGCGNGDDSMATTSTDEELETISHSSSHKSIQMGDANSLDSNCHLMSRKKRRGMIEKRRRDRINNSLHELKRLVPAAFEKQGSAKLEKAEILQMTVDHLRMLHSKGFDAFSFDPHKFATDYHIIGFRECAAECARYLVVHEGLDFQDPLRLRLISHLQCYSAQREISLKSSTGWNPSLFTTPMNNSAQPSSSATSTSTSSTLAASTTSATITNSSSTFHSSSSSSTTTNTTSQAPNSGCSDSNNNMQTSMPSSYQQTSNVKSDSNPSNTQHSSYSTGYYGQYDTTGKLDQINGISSMSCNNTGIKSPMSPAFTTLNYPGASSATVAIPNSPSTTTNSYSYSYPAAGVGGSYFAPTATAASYMTTMMPGAASMAVASGSNQPGIPGQTGQSNGQTNVNSVKHYRPWGTELAY</sequence>
<dbReference type="SUPFAM" id="SSF47459">
    <property type="entry name" value="HLH, helix-loop-helix DNA-binding domain"/>
    <property type="match status" value="1"/>
</dbReference>
<evidence type="ECO:0000256" key="4">
    <source>
        <dbReference type="ARBA" id="ARBA00022976"/>
    </source>
</evidence>
<feature type="region of interest" description="Disordered" evidence="10">
    <location>
        <begin position="459"/>
        <end position="480"/>
    </location>
</feature>
<reference evidence="13" key="2">
    <citation type="journal article" date="2022" name="Res Sq">
        <title>Comparative Genomics Reveals Insights into the Divergent Evolution of Astigmatic Mites and Household Pest Adaptations.</title>
        <authorList>
            <person name="Xiong Q."/>
            <person name="Wan A.T.-Y."/>
            <person name="Liu X.-Y."/>
            <person name="Fung C.S.-H."/>
            <person name="Xiao X."/>
            <person name="Malainual N."/>
            <person name="Hou J."/>
            <person name="Wang L."/>
            <person name="Wang M."/>
            <person name="Yang K."/>
            <person name="Cui Y."/>
            <person name="Leung E."/>
            <person name="Nong W."/>
            <person name="Shin S.-K."/>
            <person name="Au S."/>
            <person name="Jeong K.Y."/>
            <person name="Chew F.T."/>
            <person name="Hui J."/>
            <person name="Leung T.F."/>
            <person name="Tungtrongchitr A."/>
            <person name="Zhong N."/>
            <person name="Liu Z."/>
            <person name="Tsui S."/>
        </authorList>
    </citation>
    <scope>NUCLEOTIDE SEQUENCE</scope>
    <source>
        <strain evidence="13">Derf</strain>
        <tissue evidence="13">Whole organism</tissue>
    </source>
</reference>
<organism evidence="13 14">
    <name type="scientific">Dermatophagoides farinae</name>
    <name type="common">American house dust mite</name>
    <dbReference type="NCBI Taxonomy" id="6954"/>
    <lineage>
        <taxon>Eukaryota</taxon>
        <taxon>Metazoa</taxon>
        <taxon>Ecdysozoa</taxon>
        <taxon>Arthropoda</taxon>
        <taxon>Chelicerata</taxon>
        <taxon>Arachnida</taxon>
        <taxon>Acari</taxon>
        <taxon>Acariformes</taxon>
        <taxon>Sarcoptiformes</taxon>
        <taxon>Astigmata</taxon>
        <taxon>Psoroptidia</taxon>
        <taxon>Analgoidea</taxon>
        <taxon>Pyroglyphidae</taxon>
        <taxon>Dermatophagoidinae</taxon>
        <taxon>Dermatophagoides</taxon>
    </lineage>
</organism>
<keyword evidence="5" id="KW-0805">Transcription regulation</keyword>
<feature type="region of interest" description="Disordered" evidence="10">
    <location>
        <begin position="261"/>
        <end position="280"/>
    </location>
</feature>
<evidence type="ECO:0000256" key="2">
    <source>
        <dbReference type="ARBA" id="ARBA00022473"/>
    </source>
</evidence>
<dbReference type="GO" id="GO:0046983">
    <property type="term" value="F:protein dimerization activity"/>
    <property type="evidence" value="ECO:0007669"/>
    <property type="project" value="InterPro"/>
</dbReference>
<dbReference type="SMART" id="SM00353">
    <property type="entry name" value="HLH"/>
    <property type="match status" value="1"/>
</dbReference>
<dbReference type="InterPro" id="IPR050370">
    <property type="entry name" value="HES_HEY"/>
</dbReference>
<evidence type="ECO:0000256" key="7">
    <source>
        <dbReference type="ARBA" id="ARBA00023163"/>
    </source>
</evidence>
<evidence type="ECO:0000256" key="3">
    <source>
        <dbReference type="ARBA" id="ARBA00022491"/>
    </source>
</evidence>
<evidence type="ECO:0000313" key="13">
    <source>
        <dbReference type="EMBL" id="KAH9510769.1"/>
    </source>
</evidence>
<keyword evidence="4" id="KW-0914">Notch signaling pathway</keyword>
<keyword evidence="3" id="KW-0678">Repressor</keyword>
<dbReference type="SUPFAM" id="SSF158457">
    <property type="entry name" value="Orange domain-like"/>
    <property type="match status" value="1"/>
</dbReference>
<dbReference type="GO" id="GO:0003677">
    <property type="term" value="F:DNA binding"/>
    <property type="evidence" value="ECO:0007669"/>
    <property type="project" value="UniProtKB-KW"/>
</dbReference>
<keyword evidence="14" id="KW-1185">Reference proteome</keyword>
<keyword evidence="7" id="KW-0804">Transcription</keyword>
<evidence type="ECO:0000313" key="14">
    <source>
        <dbReference type="Proteomes" id="UP000790347"/>
    </source>
</evidence>
<dbReference type="Pfam" id="PF07527">
    <property type="entry name" value="Hairy_orange"/>
    <property type="match status" value="1"/>
</dbReference>
<dbReference type="Proteomes" id="UP000790347">
    <property type="component" value="Unassembled WGS sequence"/>
</dbReference>
<feature type="region of interest" description="Disordered" evidence="10">
    <location>
        <begin position="294"/>
        <end position="358"/>
    </location>
</feature>
<keyword evidence="6" id="KW-0238">DNA-binding</keyword>
<dbReference type="Gene3D" id="6.10.250.980">
    <property type="match status" value="1"/>
</dbReference>
<dbReference type="InterPro" id="IPR011598">
    <property type="entry name" value="bHLH_dom"/>
</dbReference>
<keyword evidence="2" id="KW-0217">Developmental protein</keyword>
<dbReference type="EMBL" id="ASGP02000004">
    <property type="protein sequence ID" value="KAH9510769.1"/>
    <property type="molecule type" value="Genomic_DNA"/>
</dbReference>
<dbReference type="SMART" id="SM00511">
    <property type="entry name" value="ORANGE"/>
    <property type="match status" value="1"/>
</dbReference>
<evidence type="ECO:0000256" key="6">
    <source>
        <dbReference type="ARBA" id="ARBA00023125"/>
    </source>
</evidence>
<comment type="subcellular location">
    <subcellularLocation>
        <location evidence="1">Nucleus</location>
    </subcellularLocation>
</comment>
<comment type="similarity">
    <text evidence="9">Belongs to the HEY family.</text>
</comment>
<evidence type="ECO:0000256" key="1">
    <source>
        <dbReference type="ARBA" id="ARBA00004123"/>
    </source>
</evidence>
<feature type="domain" description="BHLH" evidence="11">
    <location>
        <begin position="129"/>
        <end position="184"/>
    </location>
</feature>
<dbReference type="GO" id="GO:0006355">
    <property type="term" value="P:regulation of DNA-templated transcription"/>
    <property type="evidence" value="ECO:0007669"/>
    <property type="project" value="InterPro"/>
</dbReference>
<proteinExistence type="inferred from homology"/>
<comment type="caution">
    <text evidence="13">The sequence shown here is derived from an EMBL/GenBank/DDBJ whole genome shotgun (WGS) entry which is preliminary data.</text>
</comment>
<evidence type="ECO:0000259" key="12">
    <source>
        <dbReference type="PROSITE" id="PS51054"/>
    </source>
</evidence>
<dbReference type="FunFam" id="4.10.280.10:FF:000012">
    <property type="entry name" value="hairy/enhancer-of-split related with YRPW motif protein 1"/>
    <property type="match status" value="1"/>
</dbReference>
<keyword evidence="8" id="KW-0539">Nucleus</keyword>
<evidence type="ECO:0000256" key="9">
    <source>
        <dbReference type="ARBA" id="ARBA00038262"/>
    </source>
</evidence>
<feature type="compositionally biased region" description="Low complexity" evidence="10">
    <location>
        <begin position="268"/>
        <end position="280"/>
    </location>
</feature>